<dbReference type="AlphaFoldDB" id="A0A5K7YE10"/>
<evidence type="ECO:0000256" key="1">
    <source>
        <dbReference type="ARBA" id="ARBA00022649"/>
    </source>
</evidence>
<evidence type="ECO:0000313" key="3">
    <source>
        <dbReference type="Proteomes" id="UP000427906"/>
    </source>
</evidence>
<dbReference type="EMBL" id="AP021874">
    <property type="protein sequence ID" value="BBO67246.1"/>
    <property type="molecule type" value="Genomic_DNA"/>
</dbReference>
<dbReference type="Proteomes" id="UP000427906">
    <property type="component" value="Chromosome"/>
</dbReference>
<organism evidence="2 3">
    <name type="scientific">Desulfosarcina alkanivorans</name>
    <dbReference type="NCBI Taxonomy" id="571177"/>
    <lineage>
        <taxon>Bacteria</taxon>
        <taxon>Pseudomonadati</taxon>
        <taxon>Thermodesulfobacteriota</taxon>
        <taxon>Desulfobacteria</taxon>
        <taxon>Desulfobacterales</taxon>
        <taxon>Desulfosarcinaceae</taxon>
        <taxon>Desulfosarcina</taxon>
    </lineage>
</organism>
<dbReference type="Pfam" id="PF05016">
    <property type="entry name" value="ParE_toxin"/>
    <property type="match status" value="1"/>
</dbReference>
<protein>
    <recommendedName>
        <fullName evidence="4">Plasmid stabilization protein</fullName>
    </recommendedName>
</protein>
<dbReference type="SUPFAM" id="SSF143011">
    <property type="entry name" value="RelE-like"/>
    <property type="match status" value="1"/>
</dbReference>
<accession>A0A5K7YE10</accession>
<proteinExistence type="predicted"/>
<name>A0A5K7YE10_9BACT</name>
<evidence type="ECO:0000313" key="2">
    <source>
        <dbReference type="EMBL" id="BBO67246.1"/>
    </source>
</evidence>
<dbReference type="Gene3D" id="3.30.2310.20">
    <property type="entry name" value="RelE-like"/>
    <property type="match status" value="1"/>
</dbReference>
<keyword evidence="3" id="KW-1185">Reference proteome</keyword>
<keyword evidence="1" id="KW-1277">Toxin-antitoxin system</keyword>
<evidence type="ECO:0008006" key="4">
    <source>
        <dbReference type="Google" id="ProtNLM"/>
    </source>
</evidence>
<dbReference type="InterPro" id="IPR035093">
    <property type="entry name" value="RelE/ParE_toxin_dom_sf"/>
</dbReference>
<dbReference type="InterPro" id="IPR052747">
    <property type="entry name" value="TA_system_RelE_toxin"/>
</dbReference>
<dbReference type="PANTHER" id="PTHR38813:SF1">
    <property type="entry name" value="TOXIN RELE1-RELATED"/>
    <property type="match status" value="1"/>
</dbReference>
<dbReference type="InterPro" id="IPR007712">
    <property type="entry name" value="RelE/ParE_toxin"/>
</dbReference>
<reference evidence="2 3" key="1">
    <citation type="submission" date="2019-11" db="EMBL/GenBank/DDBJ databases">
        <title>Comparative genomics of hydrocarbon-degrading Desulfosarcina strains.</title>
        <authorList>
            <person name="Watanabe M."/>
            <person name="Kojima H."/>
            <person name="Fukui M."/>
        </authorList>
    </citation>
    <scope>NUCLEOTIDE SEQUENCE [LARGE SCALE GENOMIC DNA]</scope>
    <source>
        <strain evidence="2 3">PL12</strain>
    </source>
</reference>
<dbReference type="KEGG" id="dalk:DSCA_11760"/>
<dbReference type="PANTHER" id="PTHR38813">
    <property type="match status" value="1"/>
</dbReference>
<gene>
    <name evidence="2" type="ORF">DSCA_11760</name>
</gene>
<sequence>MLNSYRIFETDRFQKDLKQIAKSGAPNILLKLKEYVYPQLKVHPNYGPNIKKLKTYSPPTWRYRVGSWRFFYEIDEQEYIVFMIAAHHRSQAYH</sequence>